<accession>A0A137SYA0</accession>
<protein>
    <submittedName>
        <fullName evidence="1">Uncharacterized protein</fullName>
    </submittedName>
</protein>
<dbReference type="Proteomes" id="UP000070093">
    <property type="component" value="Unassembled WGS sequence"/>
</dbReference>
<reference evidence="1 2" key="1">
    <citation type="submission" date="2016-02" db="EMBL/GenBank/DDBJ databases">
        <authorList>
            <person name="Wen L."/>
            <person name="He K."/>
            <person name="Yang H."/>
        </authorList>
    </citation>
    <scope>NUCLEOTIDE SEQUENCE [LARGE SCALE GENOMIC DNA]</scope>
    <source>
        <strain evidence="1 2">GED7880</strain>
    </source>
</reference>
<evidence type="ECO:0000313" key="1">
    <source>
        <dbReference type="EMBL" id="KXO17425.1"/>
    </source>
</evidence>
<gene>
    <name evidence="1" type="ORF">HMPREF3202_01097</name>
</gene>
<organism evidence="1 2">
    <name type="scientific">Prevotella bivia</name>
    <dbReference type="NCBI Taxonomy" id="28125"/>
    <lineage>
        <taxon>Bacteria</taxon>
        <taxon>Pseudomonadati</taxon>
        <taxon>Bacteroidota</taxon>
        <taxon>Bacteroidia</taxon>
        <taxon>Bacteroidales</taxon>
        <taxon>Prevotellaceae</taxon>
        <taxon>Prevotella</taxon>
    </lineage>
</organism>
<dbReference type="AlphaFoldDB" id="A0A137SYA0"/>
<dbReference type="STRING" id="28125.HMPREF3202_01097"/>
<sequence length="58" mass="6562">MSGIQACLHIPECRLSYTKIVLTSGIQACLHIAECRLSYTKIVINHKTSSLYEEFFIS</sequence>
<name>A0A137SYA0_9BACT</name>
<evidence type="ECO:0000313" key="2">
    <source>
        <dbReference type="Proteomes" id="UP000070093"/>
    </source>
</evidence>
<dbReference type="EMBL" id="LTAG01000046">
    <property type="protein sequence ID" value="KXO17425.1"/>
    <property type="molecule type" value="Genomic_DNA"/>
</dbReference>
<proteinExistence type="predicted"/>
<comment type="caution">
    <text evidence="1">The sequence shown here is derived from an EMBL/GenBank/DDBJ whole genome shotgun (WGS) entry which is preliminary data.</text>
</comment>